<dbReference type="AlphaFoldDB" id="A0A6A4RF46"/>
<dbReference type="Proteomes" id="UP000441586">
    <property type="component" value="Unassembled WGS sequence"/>
</dbReference>
<name>A0A6A4RF46_9RHOB</name>
<organism evidence="2 3">
    <name type="scientific">Parasedimentitalea maritima</name>
    <dbReference type="NCBI Taxonomy" id="2578117"/>
    <lineage>
        <taxon>Bacteria</taxon>
        <taxon>Pseudomonadati</taxon>
        <taxon>Pseudomonadota</taxon>
        <taxon>Alphaproteobacteria</taxon>
        <taxon>Rhodobacterales</taxon>
        <taxon>Paracoccaceae</taxon>
        <taxon>Parasedimentitalea</taxon>
    </lineage>
</organism>
<evidence type="ECO:0000256" key="1">
    <source>
        <dbReference type="SAM" id="Phobius"/>
    </source>
</evidence>
<evidence type="ECO:0000313" key="2">
    <source>
        <dbReference type="EMBL" id="KAE9627531.1"/>
    </source>
</evidence>
<feature type="transmembrane region" description="Helical" evidence="1">
    <location>
        <begin position="7"/>
        <end position="29"/>
    </location>
</feature>
<accession>A0A6A4RF46</accession>
<feature type="transmembrane region" description="Helical" evidence="1">
    <location>
        <begin position="35"/>
        <end position="54"/>
    </location>
</feature>
<dbReference type="RefSeq" id="WP_158980774.1">
    <property type="nucleotide sequence ID" value="NZ_WSFO01000012.1"/>
</dbReference>
<keyword evidence="1" id="KW-1133">Transmembrane helix</keyword>
<evidence type="ECO:0008006" key="4">
    <source>
        <dbReference type="Google" id="ProtNLM"/>
    </source>
</evidence>
<evidence type="ECO:0000313" key="3">
    <source>
        <dbReference type="Proteomes" id="UP000441586"/>
    </source>
</evidence>
<keyword evidence="1" id="KW-0812">Transmembrane</keyword>
<reference evidence="2 3" key="1">
    <citation type="submission" date="2019-12" db="EMBL/GenBank/DDBJ databases">
        <authorList>
            <person name="Zhang Y.-J."/>
        </authorList>
    </citation>
    <scope>NUCLEOTIDE SEQUENCE [LARGE SCALE GENOMIC DNA]</scope>
    <source>
        <strain evidence="2 3">H18S-6</strain>
    </source>
</reference>
<keyword evidence="1" id="KW-0472">Membrane</keyword>
<gene>
    <name evidence="2" type="ORF">GP644_18240</name>
</gene>
<dbReference type="EMBL" id="WSFO01000012">
    <property type="protein sequence ID" value="KAE9627531.1"/>
    <property type="molecule type" value="Genomic_DNA"/>
</dbReference>
<sequence>MLRLASILYSLIATSLAGVGVITVLVAGLISVPAIFGAAAIGALVAVPVSWLVARQIIQT</sequence>
<proteinExistence type="predicted"/>
<protein>
    <recommendedName>
        <fullName evidence="4">CTP synthetase</fullName>
    </recommendedName>
</protein>
<comment type="caution">
    <text evidence="2">The sequence shown here is derived from an EMBL/GenBank/DDBJ whole genome shotgun (WGS) entry which is preliminary data.</text>
</comment>